<gene>
    <name evidence="3" type="ordered locus">Halsa_2142</name>
</gene>
<feature type="domain" description="Protein kinase" evidence="2">
    <location>
        <begin position="1"/>
        <end position="259"/>
    </location>
</feature>
<protein>
    <recommendedName>
        <fullName evidence="2">Protein kinase domain-containing protein</fullName>
    </recommendedName>
</protein>
<dbReference type="Pfam" id="PF00069">
    <property type="entry name" value="Pkinase"/>
    <property type="match status" value="1"/>
</dbReference>
<dbReference type="InterPro" id="IPR011009">
    <property type="entry name" value="Kinase-like_dom_sf"/>
</dbReference>
<proteinExistence type="predicted"/>
<feature type="transmembrane region" description="Helical" evidence="1">
    <location>
        <begin position="290"/>
        <end position="309"/>
    </location>
</feature>
<dbReference type="HOGENOM" id="CLU_599593_0_0_9"/>
<evidence type="ECO:0000313" key="3">
    <source>
        <dbReference type="EMBL" id="ADQ15557.1"/>
    </source>
</evidence>
<dbReference type="GO" id="GO:0005524">
    <property type="term" value="F:ATP binding"/>
    <property type="evidence" value="ECO:0007669"/>
    <property type="project" value="InterPro"/>
</dbReference>
<evidence type="ECO:0000256" key="1">
    <source>
        <dbReference type="SAM" id="Phobius"/>
    </source>
</evidence>
<reference evidence="3 4" key="1">
    <citation type="submission" date="2010-11" db="EMBL/GenBank/DDBJ databases">
        <title>Complete sequence of Halanaerobium sp. sapolanicus.</title>
        <authorList>
            <consortium name="US DOE Joint Genome Institute"/>
            <person name="Lucas S."/>
            <person name="Copeland A."/>
            <person name="Lapidus A."/>
            <person name="Cheng J.-F."/>
            <person name="Bruce D."/>
            <person name="Goodwin L."/>
            <person name="Pitluck S."/>
            <person name="Davenport K."/>
            <person name="Detter J.C."/>
            <person name="Han C."/>
            <person name="Tapia R."/>
            <person name="Land M."/>
            <person name="Hauser L."/>
            <person name="Jeffries C."/>
            <person name="Kyrpides N."/>
            <person name="Ivanova N."/>
            <person name="Mikhailova N."/>
            <person name="Begemann M.B."/>
            <person name="Mormile M.R."/>
            <person name="Wall J.D."/>
            <person name="Elias D.A."/>
            <person name="Woyke T."/>
        </authorList>
    </citation>
    <scope>NUCLEOTIDE SEQUENCE [LARGE SCALE GENOMIC DNA]</scope>
    <source>
        <strain evidence="4">sapolanicus</strain>
    </source>
</reference>
<dbReference type="Proteomes" id="UP000007434">
    <property type="component" value="Chromosome"/>
</dbReference>
<keyword evidence="4" id="KW-1185">Reference proteome</keyword>
<name>E4RJY7_HALHG</name>
<dbReference type="KEGG" id="has:Halsa_2142"/>
<dbReference type="STRING" id="656519.Halsa_2142"/>
<dbReference type="SUPFAM" id="SSF56112">
    <property type="entry name" value="Protein kinase-like (PK-like)"/>
    <property type="match status" value="1"/>
</dbReference>
<dbReference type="Gene3D" id="1.10.510.10">
    <property type="entry name" value="Transferase(Phosphotransferase) domain 1"/>
    <property type="match status" value="1"/>
</dbReference>
<keyword evidence="1" id="KW-0812">Transmembrane</keyword>
<reference evidence="3 4" key="2">
    <citation type="journal article" date="2011" name="J. Bacteriol.">
        <title>Complete Genome Sequence of the Haloalkaliphilic, Hydrogen Producing Halanaerobium hydrogenoformans.</title>
        <authorList>
            <person name="Brown S.D."/>
            <person name="Begemann M.B."/>
            <person name="Mormile M.R."/>
            <person name="Wall J.D."/>
            <person name="Han C.S."/>
            <person name="Goodwin L.A."/>
            <person name="Pitluck S."/>
            <person name="Land M.L."/>
            <person name="Hauser L.J."/>
            <person name="Elias D.A."/>
        </authorList>
    </citation>
    <scope>NUCLEOTIDE SEQUENCE [LARGE SCALE GENOMIC DNA]</scope>
    <source>
        <strain evidence="4">sapolanicus</strain>
    </source>
</reference>
<dbReference type="InterPro" id="IPR000719">
    <property type="entry name" value="Prot_kinase_dom"/>
</dbReference>
<evidence type="ECO:0000259" key="2">
    <source>
        <dbReference type="PROSITE" id="PS50011"/>
    </source>
</evidence>
<sequence length="456" mass="53300">MVEDKKNNKNLSKEKLFKDFKPRSKVQLETVKEIKAAIKNIGTELPQKIISYQGIAREAGEYYLLIDAKKDLVPIVDYLKEKSFNFQKMLNELKAVFELLEEVDLEKKKLYFKDGLNASNFWIDLKTEKIYLLPQIFVELKDNYGEYDFGDHLNEYFRPPEIIAGEDWQDKSYVFNLAAVFYYFFSSKKIFNDKDTAKVLNKIQSEKIMDINRLVPELSKEVNQLFKQMLQKKPEQRPDYGTIIKKMQSIDSEQKNNFVLKSFKEKDTQNTKKMIAKKNKKDNIKLFFRLNWKSIAFFVILGAAILYGAGSGPPANVTEETTAEEVVGYFYHGIASKNISLINQASDIDLGNMQRIITESHVIESMQAAYGGQEGEEDEDQSVYSLEDFEFTEISAADDRYLFQVNYIFSFRDQDGFYSFEHEDRVVVERVNRIWNIVNIEGDFKEMIEGNFPWRE</sequence>
<dbReference type="PROSITE" id="PS50011">
    <property type="entry name" value="PROTEIN_KINASE_DOM"/>
    <property type="match status" value="1"/>
</dbReference>
<keyword evidence="1" id="KW-1133">Transmembrane helix</keyword>
<organism evidence="3 4">
    <name type="scientific">Halanaerobium hydrogeniformans</name>
    <name type="common">Halanaerobium sp. (strain sapolanicus)</name>
    <dbReference type="NCBI Taxonomy" id="656519"/>
    <lineage>
        <taxon>Bacteria</taxon>
        <taxon>Bacillati</taxon>
        <taxon>Bacillota</taxon>
        <taxon>Clostridia</taxon>
        <taxon>Halanaerobiales</taxon>
        <taxon>Halanaerobiaceae</taxon>
        <taxon>Halanaerobium</taxon>
    </lineage>
</organism>
<dbReference type="EMBL" id="CP002304">
    <property type="protein sequence ID" value="ADQ15557.1"/>
    <property type="molecule type" value="Genomic_DNA"/>
</dbReference>
<dbReference type="eggNOG" id="COG0515">
    <property type="taxonomic scope" value="Bacteria"/>
</dbReference>
<keyword evidence="1" id="KW-0472">Membrane</keyword>
<accession>E4RJY7</accession>
<dbReference type="AlphaFoldDB" id="E4RJY7"/>
<dbReference type="GO" id="GO:0004672">
    <property type="term" value="F:protein kinase activity"/>
    <property type="evidence" value="ECO:0007669"/>
    <property type="project" value="InterPro"/>
</dbReference>
<evidence type="ECO:0000313" key="4">
    <source>
        <dbReference type="Proteomes" id="UP000007434"/>
    </source>
</evidence>